<dbReference type="Proteomes" id="UP000600918">
    <property type="component" value="Unassembled WGS sequence"/>
</dbReference>
<evidence type="ECO:0000313" key="3">
    <source>
        <dbReference type="Proteomes" id="UP000600918"/>
    </source>
</evidence>
<dbReference type="AlphaFoldDB" id="A0A834KIP9"/>
<evidence type="ECO:0000256" key="1">
    <source>
        <dbReference type="SAM" id="MobiDB-lite"/>
    </source>
</evidence>
<feature type="compositionally biased region" description="Acidic residues" evidence="1">
    <location>
        <begin position="94"/>
        <end position="123"/>
    </location>
</feature>
<name>A0A834KIP9_VESPE</name>
<proteinExistence type="predicted"/>
<keyword evidence="3" id="KW-1185">Reference proteome</keyword>
<organism evidence="2 3">
    <name type="scientific">Vespula pensylvanica</name>
    <name type="common">Western yellow jacket</name>
    <name type="synonym">Wasp</name>
    <dbReference type="NCBI Taxonomy" id="30213"/>
    <lineage>
        <taxon>Eukaryota</taxon>
        <taxon>Metazoa</taxon>
        <taxon>Ecdysozoa</taxon>
        <taxon>Arthropoda</taxon>
        <taxon>Hexapoda</taxon>
        <taxon>Insecta</taxon>
        <taxon>Pterygota</taxon>
        <taxon>Neoptera</taxon>
        <taxon>Endopterygota</taxon>
        <taxon>Hymenoptera</taxon>
        <taxon>Apocrita</taxon>
        <taxon>Aculeata</taxon>
        <taxon>Vespoidea</taxon>
        <taxon>Vespidae</taxon>
        <taxon>Vespinae</taxon>
        <taxon>Vespula</taxon>
    </lineage>
</organism>
<feature type="compositionally biased region" description="Polar residues" evidence="1">
    <location>
        <begin position="743"/>
        <end position="762"/>
    </location>
</feature>
<feature type="compositionally biased region" description="Basic and acidic residues" evidence="1">
    <location>
        <begin position="124"/>
        <end position="137"/>
    </location>
</feature>
<protein>
    <submittedName>
        <fullName evidence="2">Uncharacterized protein</fullName>
    </submittedName>
</protein>
<feature type="region of interest" description="Disordered" evidence="1">
    <location>
        <begin position="38"/>
        <end position="149"/>
    </location>
</feature>
<feature type="compositionally biased region" description="Gly residues" evidence="1">
    <location>
        <begin position="53"/>
        <end position="67"/>
    </location>
</feature>
<evidence type="ECO:0000313" key="2">
    <source>
        <dbReference type="EMBL" id="KAF7406632.1"/>
    </source>
</evidence>
<feature type="region of interest" description="Disordered" evidence="1">
    <location>
        <begin position="742"/>
        <end position="770"/>
    </location>
</feature>
<gene>
    <name evidence="2" type="ORF">H0235_014288</name>
</gene>
<feature type="region of interest" description="Disordered" evidence="1">
    <location>
        <begin position="1"/>
        <end position="26"/>
    </location>
</feature>
<feature type="region of interest" description="Disordered" evidence="1">
    <location>
        <begin position="709"/>
        <end position="729"/>
    </location>
</feature>
<feature type="compositionally biased region" description="Acidic residues" evidence="1">
    <location>
        <begin position="1"/>
        <end position="15"/>
    </location>
</feature>
<feature type="compositionally biased region" description="Gly residues" evidence="1">
    <location>
        <begin position="77"/>
        <end position="93"/>
    </location>
</feature>
<accession>A0A834KIP9</accession>
<comment type="caution">
    <text evidence="2">The sequence shown here is derived from an EMBL/GenBank/DDBJ whole genome shotgun (WGS) entry which is preliminary data.</text>
</comment>
<sequence>MAKEEKEEEEEEEEETLRGGVDFSGYSPCVQILRVVASSSVEDATRHDTTQRGGNGGNDGDSGNDGNGDGDGDGGDDGGGNDGKGGGGGGGGDDGGDDGGGGDDDDGDDDDDDGDDDDDEDEDARERCEMRERDERPSTAYGKLGFSGLGFGLTDMRGTSKMGKLEKDIALLNRNNKKKIGEYKKQEIKPKRKKRKKDLEKLHRNALEASKDSLIGIYRNGAKGKEVRKGKLPPSKFYKARVQGEVAKFLDQDTSERSEDVLELSPNTVRVNCSKKEKLFERIVSSDEEIQCQKRISKSQLTGSRKFSWSAMYRYEEFCAIICSENFDDHDTMILPDLPDPILKVKENLKHMHTDAMRQHFSRPDVNINDYFDDLKNENTLKSSIDENDSKNVSNIQSESYISSDHSESLTADVVEDSHFEMSPKFSREVEDKMQSNNILFSVPKKPSKEIKKINVDHLSNFHLPSELFDRPISTVTSSTDDENKKEINCQRCAKRNLNNVKRNMKFGGDDEFLVKNNKKYIYRHTENTDTKDTEDREDDNLMFISKSPKANIPGDHCIETQKFIEDFVKDRTRRHRIRESNNIHEEDVCTNLNDRAMAWKATKNLKHVPAILRRSVCEPTNITDLTHLLNGKRNGAYFKEPSKRNVDFNLNICSSLSSNDNSIIKTQFVKTNKCLESRRCTMPLKKQSSMHQTVDFCIPVEMNIKKNKNKSNLNKDVKKSTQLRKSHKSVTFSEGILLNDDGSMQSRYSQNHDATQPTSVHRTTDTNHSKHCQILRQEIQNDNQSLLLKSTKPDRIYQPEVTFINPSQCDKYTTTQNCQDNNESKPIYFQIINQSMKPCTEQKIFNQGLISKPNNLTAYEQTLSSQSMIQQSTVPVTSQNVQFMFRENDPHVYAFSELQNLKLLTLNESQNMYVSSLNSVHEQKRGNECAIIPNVDQPTKYLAIEKDLNTQRIPIYFHNNDKSISQQYMPCKVITAVEKQNNDKVFFHEPTSQVILLQGNHLNDRNRQFVD</sequence>
<dbReference type="EMBL" id="JACSDY010000015">
    <property type="protein sequence ID" value="KAF7406632.1"/>
    <property type="molecule type" value="Genomic_DNA"/>
</dbReference>
<reference evidence="2" key="1">
    <citation type="journal article" date="2020" name="G3 (Bethesda)">
        <title>High-Quality Assemblies for Three Invasive Social Wasps from the &lt;i&gt;Vespula&lt;/i&gt; Genus.</title>
        <authorList>
            <person name="Harrop T.W.R."/>
            <person name="Guhlin J."/>
            <person name="McLaughlin G.M."/>
            <person name="Permina E."/>
            <person name="Stockwell P."/>
            <person name="Gilligan J."/>
            <person name="Le Lec M.F."/>
            <person name="Gruber M.A.M."/>
            <person name="Quinn O."/>
            <person name="Lovegrove M."/>
            <person name="Duncan E.J."/>
            <person name="Remnant E.J."/>
            <person name="Van Eeckhoven J."/>
            <person name="Graham B."/>
            <person name="Knapp R.A."/>
            <person name="Langford K.W."/>
            <person name="Kronenberg Z."/>
            <person name="Press M.O."/>
            <person name="Eacker S.M."/>
            <person name="Wilson-Rankin E.E."/>
            <person name="Purcell J."/>
            <person name="Lester P.J."/>
            <person name="Dearden P.K."/>
        </authorList>
    </citation>
    <scope>NUCLEOTIDE SEQUENCE</scope>
    <source>
        <strain evidence="2">Volc-1</strain>
    </source>
</reference>